<evidence type="ECO:0000256" key="1">
    <source>
        <dbReference type="ARBA" id="ARBA00005984"/>
    </source>
</evidence>
<dbReference type="Proteomes" id="UP000242087">
    <property type="component" value="Unassembled WGS sequence"/>
</dbReference>
<keyword evidence="5 8" id="KW-0862">Zinc</keyword>
<feature type="binding site" evidence="8">
    <location>
        <position position="44"/>
    </location>
    <ligand>
        <name>Mg(2+)</name>
        <dbReference type="ChEBI" id="CHEBI:18420"/>
    </ligand>
</feature>
<evidence type="ECO:0000313" key="12">
    <source>
        <dbReference type="Proteomes" id="UP000242087"/>
    </source>
</evidence>
<feature type="binding site" evidence="8">
    <location>
        <position position="415"/>
    </location>
    <ligand>
        <name>Zn(2+)</name>
        <dbReference type="ChEBI" id="CHEBI:29105"/>
        <label>2</label>
    </ligand>
</feature>
<feature type="binding site" evidence="8">
    <location>
        <position position="314"/>
    </location>
    <ligand>
        <name>Zn(2+)</name>
        <dbReference type="ChEBI" id="CHEBI:29105"/>
        <label>2</label>
    </ligand>
</feature>
<evidence type="ECO:0000256" key="10">
    <source>
        <dbReference type="SAM" id="SignalP"/>
    </source>
</evidence>
<protein>
    <submittedName>
        <fullName evidence="11">Alkaline phosphatase</fullName>
    </submittedName>
</protein>
<evidence type="ECO:0000256" key="8">
    <source>
        <dbReference type="PIRSR" id="PIRSR601952-2"/>
    </source>
</evidence>
<feature type="binding site" evidence="8">
    <location>
        <position position="271"/>
    </location>
    <ligand>
        <name>Zn(2+)</name>
        <dbReference type="ChEBI" id="CHEBI:29105"/>
        <label>2</label>
    </ligand>
</feature>
<feature type="binding site" evidence="8">
    <location>
        <position position="145"/>
    </location>
    <ligand>
        <name>Mg(2+)</name>
        <dbReference type="ChEBI" id="CHEBI:18420"/>
    </ligand>
</feature>
<comment type="caution">
    <text evidence="11">The sequence shown here is derived from an EMBL/GenBank/DDBJ whole genome shotgun (WGS) entry which is preliminary data.</text>
</comment>
<gene>
    <name evidence="11" type="ORF">C9927_00920</name>
</gene>
<keyword evidence="6 8" id="KW-0460">Magnesium</keyword>
<dbReference type="GO" id="GO:0004035">
    <property type="term" value="F:alkaline phosphatase activity"/>
    <property type="evidence" value="ECO:0007669"/>
    <property type="project" value="TreeGrafter"/>
</dbReference>
<evidence type="ECO:0000256" key="9">
    <source>
        <dbReference type="RuleBase" id="RU003946"/>
    </source>
</evidence>
<sequence length="450" mass="48973">MKSKSLMALAIAAALSTASCATTDSTSESTTETTPPNIIFMIGDGMGFEYISAYRYAMSELGADALASTPFDDLLVGAATTYPDDDTWVTDSASSATALATGIKSYNGAIGIDANKHPQQTLMELARQNGWLTGAVSTSQVTHATPASFFTHHPSRNMYHQIADSMATPIADGQWSFDVMLGGGYAHFNRDDKNWLPELEAQGMTIVTEFAELPELQQLPAMGLFAPIGLPHAIDDEPRLATMTEHALRLLTDQQTEGQPFALMIEGSQIDWCGHANDIACAVHEMADFAAAIEVVKAFQAEHPNTLLVITADHSTGGLTLGQGGEYAWYSECVMGIQNSLAFLTEQLLGMPREQWREYLQPRLNLDFSDDDWQQLIEAELPESERARDKQYALGAVLVPLISKHTRTGWTTTGHTAVDVPVLAEGPYAEQLRGYQDHTDIAKVLLNIVK</sequence>
<dbReference type="PANTHER" id="PTHR11596">
    <property type="entry name" value="ALKALINE PHOSPHATASE"/>
    <property type="match status" value="1"/>
</dbReference>
<comment type="cofactor">
    <cofactor evidence="8">
        <name>Zn(2+)</name>
        <dbReference type="ChEBI" id="CHEBI:29105"/>
    </cofactor>
    <text evidence="8">Binds 2 Zn(2+) ions.</text>
</comment>
<evidence type="ECO:0000256" key="7">
    <source>
        <dbReference type="PIRSR" id="PIRSR601952-1"/>
    </source>
</evidence>
<feature type="active site" description="Phosphoserine intermediate" evidence="7">
    <location>
        <position position="92"/>
    </location>
</feature>
<proteinExistence type="inferred from homology"/>
<dbReference type="Gene3D" id="1.10.60.40">
    <property type="match status" value="1"/>
</dbReference>
<dbReference type="PROSITE" id="PS00123">
    <property type="entry name" value="ALKALINE_PHOSPHATASE"/>
    <property type="match status" value="1"/>
</dbReference>
<evidence type="ECO:0000256" key="2">
    <source>
        <dbReference type="ARBA" id="ARBA00022553"/>
    </source>
</evidence>
<comment type="cofactor">
    <cofactor evidence="8">
        <name>Mg(2+)</name>
        <dbReference type="ChEBI" id="CHEBI:18420"/>
    </cofactor>
    <text evidence="8">Binds 1 Mg(2+) ion.</text>
</comment>
<dbReference type="InterPro" id="IPR017850">
    <property type="entry name" value="Alkaline_phosphatase_core_sf"/>
</dbReference>
<feature type="chain" id="PRO_5015532668" evidence="10">
    <location>
        <begin position="22"/>
        <end position="450"/>
    </location>
</feature>
<keyword evidence="3 8" id="KW-0479">Metal-binding</keyword>
<evidence type="ECO:0000256" key="3">
    <source>
        <dbReference type="ARBA" id="ARBA00022723"/>
    </source>
</evidence>
<feature type="binding site" evidence="8">
    <location>
        <position position="313"/>
    </location>
    <ligand>
        <name>Zn(2+)</name>
        <dbReference type="ChEBI" id="CHEBI:29105"/>
        <label>2</label>
    </ligand>
</feature>
<evidence type="ECO:0000256" key="6">
    <source>
        <dbReference type="ARBA" id="ARBA00022842"/>
    </source>
</evidence>
<dbReference type="EMBL" id="PYVF01000006">
    <property type="protein sequence ID" value="PTB90022.1"/>
    <property type="molecule type" value="Genomic_DNA"/>
</dbReference>
<dbReference type="CDD" id="cd16012">
    <property type="entry name" value="ALP"/>
    <property type="match status" value="1"/>
</dbReference>
<name>A0A2T4D8C0_9GAMM</name>
<feature type="signal peptide" evidence="10">
    <location>
        <begin position="1"/>
        <end position="21"/>
    </location>
</feature>
<comment type="similarity">
    <text evidence="1 9">Belongs to the alkaline phosphatase family.</text>
</comment>
<dbReference type="PANTHER" id="PTHR11596:SF5">
    <property type="entry name" value="ALKALINE PHOSPHATASE"/>
    <property type="match status" value="1"/>
</dbReference>
<dbReference type="SUPFAM" id="SSF53649">
    <property type="entry name" value="Alkaline phosphatase-like"/>
    <property type="match status" value="1"/>
</dbReference>
<evidence type="ECO:0000256" key="5">
    <source>
        <dbReference type="ARBA" id="ARBA00022833"/>
    </source>
</evidence>
<dbReference type="PROSITE" id="PS51257">
    <property type="entry name" value="PROKAR_LIPOPROTEIN"/>
    <property type="match status" value="1"/>
</dbReference>
<dbReference type="PRINTS" id="PR00113">
    <property type="entry name" value="ALKPHPHTASE"/>
</dbReference>
<evidence type="ECO:0000256" key="4">
    <source>
        <dbReference type="ARBA" id="ARBA00022801"/>
    </source>
</evidence>
<dbReference type="Pfam" id="PF00245">
    <property type="entry name" value="Alk_phosphatase"/>
    <property type="match status" value="1"/>
</dbReference>
<feature type="binding site" evidence="8">
    <location>
        <position position="275"/>
    </location>
    <ligand>
        <name>Zn(2+)</name>
        <dbReference type="ChEBI" id="CHEBI:29105"/>
        <label>2</label>
    </ligand>
</feature>
<dbReference type="GO" id="GO:0046872">
    <property type="term" value="F:metal ion binding"/>
    <property type="evidence" value="ECO:0007669"/>
    <property type="project" value="UniProtKB-KW"/>
</dbReference>
<keyword evidence="2" id="KW-0597">Phosphoprotein</keyword>
<dbReference type="InterPro" id="IPR018299">
    <property type="entry name" value="Alkaline_phosphatase_AS"/>
</dbReference>
<evidence type="ECO:0000313" key="11">
    <source>
        <dbReference type="EMBL" id="PTB90022.1"/>
    </source>
</evidence>
<accession>A0A2T4D8C0</accession>
<feature type="binding site" evidence="8">
    <location>
        <position position="44"/>
    </location>
    <ligand>
        <name>Zn(2+)</name>
        <dbReference type="ChEBI" id="CHEBI:29105"/>
        <label>2</label>
    </ligand>
</feature>
<organism evidence="11 12">
    <name type="scientific">Pseudidiomarina aestuarii</name>
    <dbReference type="NCBI Taxonomy" id="624146"/>
    <lineage>
        <taxon>Bacteria</taxon>
        <taxon>Pseudomonadati</taxon>
        <taxon>Pseudomonadota</taxon>
        <taxon>Gammaproteobacteria</taxon>
        <taxon>Alteromonadales</taxon>
        <taxon>Idiomarinaceae</taxon>
        <taxon>Pseudidiomarina</taxon>
    </lineage>
</organism>
<feature type="binding site" evidence="8">
    <location>
        <position position="143"/>
    </location>
    <ligand>
        <name>Mg(2+)</name>
        <dbReference type="ChEBI" id="CHEBI:18420"/>
    </ligand>
</feature>
<keyword evidence="4" id="KW-0378">Hydrolase</keyword>
<dbReference type="InterPro" id="IPR001952">
    <property type="entry name" value="Alkaline_phosphatase"/>
</dbReference>
<keyword evidence="10" id="KW-0732">Signal</keyword>
<feature type="binding site" evidence="8">
    <location>
        <position position="266"/>
    </location>
    <ligand>
        <name>Mg(2+)</name>
        <dbReference type="ChEBI" id="CHEBI:18420"/>
    </ligand>
</feature>
<dbReference type="Gene3D" id="3.40.720.10">
    <property type="entry name" value="Alkaline Phosphatase, subunit A"/>
    <property type="match status" value="1"/>
</dbReference>
<dbReference type="AlphaFoldDB" id="A0A2T4D8C0"/>
<reference evidence="11 12" key="1">
    <citation type="submission" date="2018-03" db="EMBL/GenBank/DDBJ databases">
        <title>Cross-interface Injection: A General Nanoliter Liquid Handling Method Applied to Single Cells Genome Amplification Automated Nanoliter Liquid Handling Applied to Single Cell Multiple Displacement Amplification.</title>
        <authorList>
            <person name="Yun J."/>
            <person name="Xu P."/>
            <person name="Xu J."/>
            <person name="Dai X."/>
            <person name="Wang Y."/>
            <person name="Zheng X."/>
            <person name="Cao C."/>
            <person name="Yi Q."/>
            <person name="Zhu Y."/>
            <person name="Wang L."/>
            <person name="Dong Z."/>
            <person name="Huang Y."/>
            <person name="Huang L."/>
            <person name="Du W."/>
        </authorList>
    </citation>
    <scope>NUCLEOTIDE SEQUENCE [LARGE SCALE GENOMIC DNA]</scope>
    <source>
        <strain evidence="11 12">A12-4</strain>
    </source>
</reference>
<dbReference type="SMART" id="SM00098">
    <property type="entry name" value="alkPPc"/>
    <property type="match status" value="1"/>
</dbReference>